<evidence type="ECO:0008006" key="4">
    <source>
        <dbReference type="Google" id="ProtNLM"/>
    </source>
</evidence>
<name>A0A4R3VVQ7_9SPHI</name>
<sequence>MKKTISTLFIAFIALGAFAQQKVLFKLAPENNKPIKYEVTNKMDIDGPQTLIMDMIMHMDLTYAEAGDTLINVSGKYTYAKVDLDAGMMTASYDSSKEPTTDMEKAFAQQFKPLLESTLTYSMNKFGKINDVDFPNVSEQIFDKSSVNSFGVTYPTTPIAVGESWTSESSMEQLGVKAKAKYTLIEKTATGYKIDSDVNLEDASGKSIGTTKGYFIVNPKSFITVSSATVTAIEMQGASIKTTTELKSL</sequence>
<gene>
    <name evidence="2" type="ORF">EDC17_102127</name>
</gene>
<dbReference type="Proteomes" id="UP000295197">
    <property type="component" value="Unassembled WGS sequence"/>
</dbReference>
<dbReference type="RefSeq" id="WP_132777760.1">
    <property type="nucleotide sequence ID" value="NZ_SMBZ01000021.1"/>
</dbReference>
<evidence type="ECO:0000313" key="2">
    <source>
        <dbReference type="EMBL" id="TCV12911.1"/>
    </source>
</evidence>
<reference evidence="2 3" key="1">
    <citation type="submission" date="2019-03" db="EMBL/GenBank/DDBJ databases">
        <title>Genomic Encyclopedia of Type Strains, Phase IV (KMG-IV): sequencing the most valuable type-strain genomes for metagenomic binning, comparative biology and taxonomic classification.</title>
        <authorList>
            <person name="Goeker M."/>
        </authorList>
    </citation>
    <scope>NUCLEOTIDE SEQUENCE [LARGE SCALE GENOMIC DNA]</scope>
    <source>
        <strain evidence="2 3">DSM 22362</strain>
    </source>
</reference>
<dbReference type="AlphaFoldDB" id="A0A4R3VVQ7"/>
<accession>A0A4R3VVQ7</accession>
<organism evidence="2 3">
    <name type="scientific">Sphingobacterium alimentarium</name>
    <dbReference type="NCBI Taxonomy" id="797292"/>
    <lineage>
        <taxon>Bacteria</taxon>
        <taxon>Pseudomonadati</taxon>
        <taxon>Bacteroidota</taxon>
        <taxon>Sphingobacteriia</taxon>
        <taxon>Sphingobacteriales</taxon>
        <taxon>Sphingobacteriaceae</taxon>
        <taxon>Sphingobacterium</taxon>
    </lineage>
</organism>
<evidence type="ECO:0000256" key="1">
    <source>
        <dbReference type="SAM" id="SignalP"/>
    </source>
</evidence>
<comment type="caution">
    <text evidence="2">The sequence shown here is derived from an EMBL/GenBank/DDBJ whole genome shotgun (WGS) entry which is preliminary data.</text>
</comment>
<dbReference type="OrthoDB" id="701576at2"/>
<feature type="signal peptide" evidence="1">
    <location>
        <begin position="1"/>
        <end position="19"/>
    </location>
</feature>
<evidence type="ECO:0000313" key="3">
    <source>
        <dbReference type="Proteomes" id="UP000295197"/>
    </source>
</evidence>
<proteinExistence type="predicted"/>
<protein>
    <recommendedName>
        <fullName evidence="4">GLPGLI family protein</fullName>
    </recommendedName>
</protein>
<keyword evidence="1" id="KW-0732">Signal</keyword>
<keyword evidence="3" id="KW-1185">Reference proteome</keyword>
<dbReference type="EMBL" id="SMBZ01000021">
    <property type="protein sequence ID" value="TCV12911.1"/>
    <property type="molecule type" value="Genomic_DNA"/>
</dbReference>
<feature type="chain" id="PRO_5020474057" description="GLPGLI family protein" evidence="1">
    <location>
        <begin position="20"/>
        <end position="249"/>
    </location>
</feature>